<dbReference type="Proteomes" id="UP000025171">
    <property type="component" value="Unassembled WGS sequence"/>
</dbReference>
<keyword evidence="4" id="KW-1185">Reference proteome</keyword>
<dbReference type="PROSITE" id="PS00061">
    <property type="entry name" value="ADH_SHORT"/>
    <property type="match status" value="1"/>
</dbReference>
<dbReference type="STRING" id="1280950.HJO_02835"/>
<dbReference type="InterPro" id="IPR002347">
    <property type="entry name" value="SDR_fam"/>
</dbReference>
<dbReference type="RefSeq" id="WP_035613319.1">
    <property type="nucleotide sequence ID" value="NZ_ARYK01000001.1"/>
</dbReference>
<dbReference type="InterPro" id="IPR020904">
    <property type="entry name" value="Sc_DH/Rdtase_CS"/>
</dbReference>
<dbReference type="EMBL" id="ARYK01000001">
    <property type="protein sequence ID" value="KCZ94275.1"/>
    <property type="molecule type" value="Genomic_DNA"/>
</dbReference>
<dbReference type="SUPFAM" id="SSF51735">
    <property type="entry name" value="NAD(P)-binding Rossmann-fold domains"/>
    <property type="match status" value="1"/>
</dbReference>
<comment type="caution">
    <text evidence="3">The sequence shown here is derived from an EMBL/GenBank/DDBJ whole genome shotgun (WGS) entry which is preliminary data.</text>
</comment>
<dbReference type="PRINTS" id="PR00081">
    <property type="entry name" value="GDHRDH"/>
</dbReference>
<organism evidence="3 4">
    <name type="scientific">Hyphomonas johnsonii MHS-2</name>
    <dbReference type="NCBI Taxonomy" id="1280950"/>
    <lineage>
        <taxon>Bacteria</taxon>
        <taxon>Pseudomonadati</taxon>
        <taxon>Pseudomonadota</taxon>
        <taxon>Alphaproteobacteria</taxon>
        <taxon>Hyphomonadales</taxon>
        <taxon>Hyphomonadaceae</taxon>
        <taxon>Hyphomonas</taxon>
    </lineage>
</organism>
<dbReference type="Gene3D" id="3.40.50.720">
    <property type="entry name" value="NAD(P)-binding Rossmann-like Domain"/>
    <property type="match status" value="1"/>
</dbReference>
<protein>
    <submittedName>
        <fullName evidence="3">Short-chain dehydrogenase/reductase SDR</fullName>
    </submittedName>
</protein>
<name>A0A059FU90_9PROT</name>
<dbReference type="PANTHER" id="PTHR24321:SF8">
    <property type="entry name" value="ESTRADIOL 17-BETA-DEHYDROGENASE 8-RELATED"/>
    <property type="match status" value="1"/>
</dbReference>
<dbReference type="FunFam" id="3.40.50.720:FF:000084">
    <property type="entry name" value="Short-chain dehydrogenase reductase"/>
    <property type="match status" value="1"/>
</dbReference>
<evidence type="ECO:0000313" key="4">
    <source>
        <dbReference type="Proteomes" id="UP000025171"/>
    </source>
</evidence>
<sequence length="246" mass="25459">MRFKGKAALVTGAGKGIGEATAIKLASEGASVLCADRDEIALDDTVRAIVASGGTAVGCHTDVSEAKQVDAMVSMAVERFGGLHLAVNNAGIGGPEKPLAEQALEDWKRVLDVNLNGVFYGLKYEIPAIIAAGGGAIVNVASMFARHALRGHAHYTASKYAVVGLTRTAAVDYANHPIRINTVCPGVIDTPLSRSGGDTSAGIAQMIPQGRLGEAREVANMIAFLLSEEASYVTASEFDVDGGILH</sequence>
<dbReference type="InterPro" id="IPR036291">
    <property type="entry name" value="NAD(P)-bd_dom_sf"/>
</dbReference>
<dbReference type="Pfam" id="PF13561">
    <property type="entry name" value="adh_short_C2"/>
    <property type="match status" value="1"/>
</dbReference>
<dbReference type="eggNOG" id="COG1028">
    <property type="taxonomic scope" value="Bacteria"/>
</dbReference>
<evidence type="ECO:0000313" key="3">
    <source>
        <dbReference type="EMBL" id="KCZ94275.1"/>
    </source>
</evidence>
<comment type="similarity">
    <text evidence="1">Belongs to the short-chain dehydrogenases/reductases (SDR) family.</text>
</comment>
<keyword evidence="2" id="KW-0560">Oxidoreductase</keyword>
<proteinExistence type="inferred from homology"/>
<dbReference type="AlphaFoldDB" id="A0A059FU90"/>
<dbReference type="PRINTS" id="PR00080">
    <property type="entry name" value="SDRFAMILY"/>
</dbReference>
<accession>A0A059FU90</accession>
<dbReference type="OrthoDB" id="9792355at2"/>
<dbReference type="PANTHER" id="PTHR24321">
    <property type="entry name" value="DEHYDROGENASES, SHORT CHAIN"/>
    <property type="match status" value="1"/>
</dbReference>
<evidence type="ECO:0000256" key="2">
    <source>
        <dbReference type="ARBA" id="ARBA00023002"/>
    </source>
</evidence>
<dbReference type="PATRIC" id="fig|1280950.3.peg.577"/>
<reference evidence="3 4" key="1">
    <citation type="journal article" date="2014" name="Antonie Van Leeuwenhoek">
        <title>Hyphomonas beringensis sp. nov. and Hyphomonas chukchiensis sp. nov., isolated from surface seawater of the Bering Sea and Chukchi Sea.</title>
        <authorList>
            <person name="Li C."/>
            <person name="Lai Q."/>
            <person name="Li G."/>
            <person name="Dong C."/>
            <person name="Wang J."/>
            <person name="Liao Y."/>
            <person name="Shao Z."/>
        </authorList>
    </citation>
    <scope>NUCLEOTIDE SEQUENCE [LARGE SCALE GENOMIC DNA]</scope>
    <source>
        <strain evidence="3 4">MHS-2</strain>
    </source>
</reference>
<evidence type="ECO:0000256" key="1">
    <source>
        <dbReference type="ARBA" id="ARBA00006484"/>
    </source>
</evidence>
<dbReference type="CDD" id="cd05233">
    <property type="entry name" value="SDR_c"/>
    <property type="match status" value="1"/>
</dbReference>
<dbReference type="NCBIfam" id="NF005559">
    <property type="entry name" value="PRK07231.1"/>
    <property type="match status" value="1"/>
</dbReference>
<gene>
    <name evidence="3" type="ORF">HJO_02835</name>
</gene>
<dbReference type="GO" id="GO:0016491">
    <property type="term" value="F:oxidoreductase activity"/>
    <property type="evidence" value="ECO:0007669"/>
    <property type="project" value="UniProtKB-KW"/>
</dbReference>